<comment type="caution">
    <text evidence="5">The sequence shown here is derived from an EMBL/GenBank/DDBJ whole genome shotgun (WGS) entry which is preliminary data.</text>
</comment>
<evidence type="ECO:0000313" key="6">
    <source>
        <dbReference type="Proteomes" id="UP001596549"/>
    </source>
</evidence>
<keyword evidence="3" id="KW-0812">Transmembrane</keyword>
<evidence type="ECO:0000256" key="1">
    <source>
        <dbReference type="ARBA" id="ARBA00022729"/>
    </source>
</evidence>
<keyword evidence="3" id="KW-1133">Transmembrane helix</keyword>
<dbReference type="SMART" id="SM01208">
    <property type="entry name" value="G5"/>
    <property type="match status" value="1"/>
</dbReference>
<organism evidence="5 6">
    <name type="scientific">Fictibacillus iocasae</name>
    <dbReference type="NCBI Taxonomy" id="2715437"/>
    <lineage>
        <taxon>Bacteria</taxon>
        <taxon>Bacillati</taxon>
        <taxon>Bacillota</taxon>
        <taxon>Bacilli</taxon>
        <taxon>Bacillales</taxon>
        <taxon>Fictibacillaceae</taxon>
        <taxon>Fictibacillus</taxon>
    </lineage>
</organism>
<dbReference type="InterPro" id="IPR011098">
    <property type="entry name" value="G5_dom"/>
</dbReference>
<evidence type="ECO:0000256" key="2">
    <source>
        <dbReference type="SAM" id="MobiDB-lite"/>
    </source>
</evidence>
<keyword evidence="6" id="KW-1185">Reference proteome</keyword>
<protein>
    <recommendedName>
        <fullName evidence="4">G5 domain-containing protein</fullName>
    </recommendedName>
</protein>
<reference evidence="6" key="1">
    <citation type="journal article" date="2019" name="Int. J. Syst. Evol. Microbiol.">
        <title>The Global Catalogue of Microorganisms (GCM) 10K type strain sequencing project: providing services to taxonomists for standard genome sequencing and annotation.</title>
        <authorList>
            <consortium name="The Broad Institute Genomics Platform"/>
            <consortium name="The Broad Institute Genome Sequencing Center for Infectious Disease"/>
            <person name="Wu L."/>
            <person name="Ma J."/>
        </authorList>
    </citation>
    <scope>NUCLEOTIDE SEQUENCE [LARGE SCALE GENOMIC DNA]</scope>
    <source>
        <strain evidence="6">NBRC 106396</strain>
    </source>
</reference>
<dbReference type="Proteomes" id="UP001596549">
    <property type="component" value="Unassembled WGS sequence"/>
</dbReference>
<keyword evidence="3" id="KW-0472">Membrane</keyword>
<dbReference type="EMBL" id="JBHTCP010000049">
    <property type="protein sequence ID" value="MFC7373010.1"/>
    <property type="molecule type" value="Genomic_DNA"/>
</dbReference>
<accession>A0ABW2NTA5</accession>
<feature type="transmembrane region" description="Helical" evidence="3">
    <location>
        <begin position="12"/>
        <end position="36"/>
    </location>
</feature>
<proteinExistence type="predicted"/>
<feature type="region of interest" description="Disordered" evidence="2">
    <location>
        <begin position="385"/>
        <end position="456"/>
    </location>
</feature>
<keyword evidence="1" id="KW-0732">Signal</keyword>
<dbReference type="RefSeq" id="WP_379750576.1">
    <property type="nucleotide sequence ID" value="NZ_JBHTCP010000049.1"/>
</dbReference>
<evidence type="ECO:0000313" key="5">
    <source>
        <dbReference type="EMBL" id="MFC7373010.1"/>
    </source>
</evidence>
<evidence type="ECO:0000259" key="4">
    <source>
        <dbReference type="SMART" id="SM01208"/>
    </source>
</evidence>
<name>A0ABW2NTA5_9BACL</name>
<sequence>MAKQEFNPKRFLQLFGTIGLSSFFIFSTSTIASQLYSNTFAEKKLGMGASVASVSLENLTKEEAATLLQGKIEKWRSSSEVVLIHNEERKNLPLDAWQFQPEESIQAGRSQPLKTELNENLVKEALQTFSDPNLEKVLDMPLLLNHLKQSGSQLTEGTIEVQLGDFLSTAIEDDIVVSEIALPLKGEYRLLTDYVAGLNGFKINGGESFSLRQALEEVKMTPQISPDLNALAEGIHRAALTTNFSIVERHTSRELHVEDMLGYEVSMDDEERDLILHNPNTGTYELSLVVVDQVLSVSFVGVPFPYTYKTIVEKKTFEPKTIVQFSKELSSFNSISLKEEGREGYLAAVYRISYDNGGRKTDKVKLYEDFYPPKHRIEERGYPLAADPVEGIPPEAGDLPPALPWYPPYPYPENPENPETPADPETGDEQEPGSRKDGKLPDDSDEDPSKRREVTK</sequence>
<feature type="compositionally biased region" description="Basic and acidic residues" evidence="2">
    <location>
        <begin position="432"/>
        <end position="456"/>
    </location>
</feature>
<feature type="domain" description="G5" evidence="4">
    <location>
        <begin position="305"/>
        <end position="383"/>
    </location>
</feature>
<evidence type="ECO:0000256" key="3">
    <source>
        <dbReference type="SAM" id="Phobius"/>
    </source>
</evidence>
<gene>
    <name evidence="5" type="ORF">ACFQPF_15325</name>
</gene>
<feature type="compositionally biased region" description="Pro residues" evidence="2">
    <location>
        <begin position="401"/>
        <end position="415"/>
    </location>
</feature>